<comment type="caution">
    <text evidence="1">The sequence shown here is derived from an EMBL/GenBank/DDBJ whole genome shotgun (WGS) entry which is preliminary data.</text>
</comment>
<gene>
    <name evidence="1" type="ORF">IHE45_19G011000</name>
</gene>
<evidence type="ECO:0000313" key="1">
    <source>
        <dbReference type="EMBL" id="KAH7652341.1"/>
    </source>
</evidence>
<dbReference type="EMBL" id="CM037029">
    <property type="protein sequence ID" value="KAH7652341.1"/>
    <property type="molecule type" value="Genomic_DNA"/>
</dbReference>
<proteinExistence type="predicted"/>
<evidence type="ECO:0000313" key="2">
    <source>
        <dbReference type="Proteomes" id="UP000827976"/>
    </source>
</evidence>
<reference evidence="2" key="1">
    <citation type="journal article" date="2022" name="Nat. Commun.">
        <title>Chromosome evolution and the genetic basis of agronomically important traits in greater yam.</title>
        <authorList>
            <person name="Bredeson J.V."/>
            <person name="Lyons J.B."/>
            <person name="Oniyinde I.O."/>
            <person name="Okereke N.R."/>
            <person name="Kolade O."/>
            <person name="Nnabue I."/>
            <person name="Nwadili C.O."/>
            <person name="Hribova E."/>
            <person name="Parker M."/>
            <person name="Nwogha J."/>
            <person name="Shu S."/>
            <person name="Carlson J."/>
            <person name="Kariba R."/>
            <person name="Muthemba S."/>
            <person name="Knop K."/>
            <person name="Barton G.J."/>
            <person name="Sherwood A.V."/>
            <person name="Lopez-Montes A."/>
            <person name="Asiedu R."/>
            <person name="Jamnadass R."/>
            <person name="Muchugi A."/>
            <person name="Goodstein D."/>
            <person name="Egesi C.N."/>
            <person name="Featherston J."/>
            <person name="Asfaw A."/>
            <person name="Simpson G.G."/>
            <person name="Dolezel J."/>
            <person name="Hendre P.S."/>
            <person name="Van Deynze A."/>
            <person name="Kumar P.L."/>
            <person name="Obidiegwu J.E."/>
            <person name="Bhattacharjee R."/>
            <person name="Rokhsar D.S."/>
        </authorList>
    </citation>
    <scope>NUCLEOTIDE SEQUENCE [LARGE SCALE GENOMIC DNA]</scope>
    <source>
        <strain evidence="2">cv. TDa95/00328</strain>
    </source>
</reference>
<dbReference type="Proteomes" id="UP000827976">
    <property type="component" value="Chromosome 19"/>
</dbReference>
<keyword evidence="2" id="KW-1185">Reference proteome</keyword>
<protein>
    <submittedName>
        <fullName evidence="1">Dnaj-like subfamily a member 5 protein</fullName>
    </submittedName>
</protein>
<accession>A0ACB7TWC1</accession>
<name>A0ACB7TWC1_DIOAL</name>
<organism evidence="1 2">
    <name type="scientific">Dioscorea alata</name>
    <name type="common">Purple yam</name>
    <dbReference type="NCBI Taxonomy" id="55571"/>
    <lineage>
        <taxon>Eukaryota</taxon>
        <taxon>Viridiplantae</taxon>
        <taxon>Streptophyta</taxon>
        <taxon>Embryophyta</taxon>
        <taxon>Tracheophyta</taxon>
        <taxon>Spermatophyta</taxon>
        <taxon>Magnoliopsida</taxon>
        <taxon>Liliopsida</taxon>
        <taxon>Dioscoreales</taxon>
        <taxon>Dioscoreaceae</taxon>
        <taxon>Dioscorea</taxon>
    </lineage>
</organism>
<sequence>MADTAKRCYYEVLGVSREATAEEIRSAYRRLALQLHPDKQVATGVSAAEATAAFQELVHAYEVLSDPKERSWYDSHRSQILFSDPKSGRSSAHFSDVDFYKFFSPSCFSGYSNKGSGFYKVYGEVFSKIHSQEVYFAQKLGLGLDSVPPAPLIGDLDSPYEQATAFYNYWLGFSTVMDFAWVDEYDALAGVNRRSRRFMEEENKKVRKKAKRERNELVRGLAAFAKKRDKRVIDWVVKKNQEEEERRAKEKAKREEEEKRKRERIKMYEEQEWAKIDEKEEEDDAFDVFDDERKKKKGKDMEFYCVACNKKFKSDKQWKNHEQSKKHKDKVAELRDAFEEEDSDVKEGVHVEFEYKPLSEDEDSDPVEEICDELRDEVVLEEKVGDEDGEGSDGKLDSGSEEDEDVVLEAMVSGRRNKKSERVVFHDSSVNVDFGAGNDEDDSMGSNTRRKGRKNGGRRRAGGKVDSEGVRGEVSETQQHNEAEVQQQEDAGGDNQERSSGHSEEVVARNKGNLGDAKSHKQKKSVVARKETVHDVRNSSKGRKQKGNAKVSNECGTCGESFDSRNKLFVHLGDSGHAMLKSR</sequence>